<feature type="transmembrane region" description="Helical" evidence="1">
    <location>
        <begin position="543"/>
        <end position="566"/>
    </location>
</feature>
<keyword evidence="1" id="KW-1133">Transmembrane helix</keyword>
<reference evidence="2 3" key="1">
    <citation type="submission" date="2015-01" db="EMBL/GenBank/DDBJ databases">
        <title>The Genome Sequence of Ochroconis gallopava CBS43764.</title>
        <authorList>
            <consortium name="The Broad Institute Genomics Platform"/>
            <person name="Cuomo C."/>
            <person name="de Hoog S."/>
            <person name="Gorbushina A."/>
            <person name="Stielow B."/>
            <person name="Teixiera M."/>
            <person name="Abouelleil A."/>
            <person name="Chapman S.B."/>
            <person name="Priest M."/>
            <person name="Young S.K."/>
            <person name="Wortman J."/>
            <person name="Nusbaum C."/>
            <person name="Birren B."/>
        </authorList>
    </citation>
    <scope>NUCLEOTIDE SEQUENCE [LARGE SCALE GENOMIC DNA]</scope>
    <source>
        <strain evidence="2 3">CBS 43764</strain>
    </source>
</reference>
<accession>A0A0D2A956</accession>
<dbReference type="Proteomes" id="UP000053259">
    <property type="component" value="Unassembled WGS sequence"/>
</dbReference>
<feature type="transmembrane region" description="Helical" evidence="1">
    <location>
        <begin position="26"/>
        <end position="47"/>
    </location>
</feature>
<dbReference type="GeneID" id="27313694"/>
<dbReference type="RefSeq" id="XP_016212944.1">
    <property type="nucleotide sequence ID" value="XM_016359265.1"/>
</dbReference>
<keyword evidence="3" id="KW-1185">Reference proteome</keyword>
<dbReference type="OrthoDB" id="5322539at2759"/>
<evidence type="ECO:0000313" key="2">
    <source>
        <dbReference type="EMBL" id="KIW03075.1"/>
    </source>
</evidence>
<gene>
    <name evidence="2" type="ORF">PV09_05721</name>
</gene>
<feature type="transmembrane region" description="Helical" evidence="1">
    <location>
        <begin position="129"/>
        <end position="148"/>
    </location>
</feature>
<dbReference type="InParanoid" id="A0A0D2A956"/>
<dbReference type="PANTHER" id="PTHR35041:SF6">
    <property type="entry name" value="FORMYLMETHIONINE DEFORMYLASE-LIKE PROTEIN-RELATED"/>
    <property type="match status" value="1"/>
</dbReference>
<dbReference type="AlphaFoldDB" id="A0A0D2A956"/>
<keyword evidence="1" id="KW-0812">Transmembrane</keyword>
<proteinExistence type="predicted"/>
<dbReference type="EMBL" id="KN847546">
    <property type="protein sequence ID" value="KIW03075.1"/>
    <property type="molecule type" value="Genomic_DNA"/>
</dbReference>
<protein>
    <submittedName>
        <fullName evidence="2">Uncharacterized protein</fullName>
    </submittedName>
</protein>
<evidence type="ECO:0000256" key="1">
    <source>
        <dbReference type="SAM" id="Phobius"/>
    </source>
</evidence>
<feature type="transmembrane region" description="Helical" evidence="1">
    <location>
        <begin position="67"/>
        <end position="90"/>
    </location>
</feature>
<keyword evidence="1" id="KW-0472">Membrane</keyword>
<dbReference type="VEuPathDB" id="FungiDB:PV09_05721"/>
<evidence type="ECO:0000313" key="3">
    <source>
        <dbReference type="Proteomes" id="UP000053259"/>
    </source>
</evidence>
<sequence length="634" mass="69108">MYQLVSSTSTHGGHVHRGRNGINWRIPSLMVASFLAGGIFILGHHLFYQSLHHQATSNALFQQQVNIGIGTAFAFIVKMFLVIAVSTGYWQVFWLHMKRHAVPVERIDAMNDILENALQFLRLKTLGRFPLLGFIAAITWLLPLAAVVPPAALTIELSPVPVETQQQMNIPVLNFNTGEYAQIAQGGSGAGQSKNFDGARYKVSRISSAAAFSGRLQQFSRPAANSTFAVTFHGPALQCQNLADDLAATFTTNISHILGCDITEKYPGDNKGLPACFVQPMYMAWAPNETNTVAFSGATGQSQESPWIANTIGPSGSAEPAQFYVASQPKIEGGGNWTYVGCQLYNATYHLNATFTSGNQLINITQRDIAEGVSYITTLDIIGSASANGTDPLSGEEAYVFTNLEHFGYQSLMDMFGHLIAGQITIYSRNAAGSFNFSTSSTSVMQTALADTVELRPIFELAQTCNNGVTNCLSDNTTNKNLNITAPKNGTRLPQALEELFQNMTLSLFSDDVFLTKKADSPQVNVILRSPQNRYVYTAWRLVVPYMVGLGLSAVGLAFGFWALLVNGVSYSQSFSTIVRTTRYAHMDSEIQAKDVVGADPTPTYIKKAKINLSSIRENLEMKGSHHRDDALSE</sequence>
<name>A0A0D2A956_9PEZI</name>
<dbReference type="STRING" id="253628.A0A0D2A956"/>
<dbReference type="HOGENOM" id="CLU_008809_0_0_1"/>
<organism evidence="2 3">
    <name type="scientific">Verruconis gallopava</name>
    <dbReference type="NCBI Taxonomy" id="253628"/>
    <lineage>
        <taxon>Eukaryota</taxon>
        <taxon>Fungi</taxon>
        <taxon>Dikarya</taxon>
        <taxon>Ascomycota</taxon>
        <taxon>Pezizomycotina</taxon>
        <taxon>Dothideomycetes</taxon>
        <taxon>Pleosporomycetidae</taxon>
        <taxon>Venturiales</taxon>
        <taxon>Sympoventuriaceae</taxon>
        <taxon>Verruconis</taxon>
    </lineage>
</organism>
<dbReference type="PANTHER" id="PTHR35041">
    <property type="entry name" value="MEDIATOR OF RNA POLYMERASE II TRANSCRIPTION SUBUNIT 1"/>
    <property type="match status" value="1"/>
</dbReference>